<evidence type="ECO:0000313" key="2">
    <source>
        <dbReference type="EMBL" id="KAK3317033.1"/>
    </source>
</evidence>
<keyword evidence="1" id="KW-0812">Transmembrane</keyword>
<comment type="caution">
    <text evidence="2">The sequence shown here is derived from an EMBL/GenBank/DDBJ whole genome shotgun (WGS) entry which is preliminary data.</text>
</comment>
<evidence type="ECO:0000313" key="3">
    <source>
        <dbReference type="Proteomes" id="UP001283341"/>
    </source>
</evidence>
<reference evidence="2" key="2">
    <citation type="submission" date="2023-06" db="EMBL/GenBank/DDBJ databases">
        <authorList>
            <consortium name="Lawrence Berkeley National Laboratory"/>
            <person name="Haridas S."/>
            <person name="Hensen N."/>
            <person name="Bonometti L."/>
            <person name="Westerberg I."/>
            <person name="Brannstrom I.O."/>
            <person name="Guillou S."/>
            <person name="Cros-Aarteil S."/>
            <person name="Calhoun S."/>
            <person name="Kuo A."/>
            <person name="Mondo S."/>
            <person name="Pangilinan J."/>
            <person name="Riley R."/>
            <person name="Labutti K."/>
            <person name="Andreopoulos B."/>
            <person name="Lipzen A."/>
            <person name="Chen C."/>
            <person name="Yanf M."/>
            <person name="Daum C."/>
            <person name="Ng V."/>
            <person name="Clum A."/>
            <person name="Steindorff A."/>
            <person name="Ohm R."/>
            <person name="Martin F."/>
            <person name="Silar P."/>
            <person name="Natvig D."/>
            <person name="Lalanne C."/>
            <person name="Gautier V."/>
            <person name="Ament-Velasquez S.L."/>
            <person name="Kruys A."/>
            <person name="Hutchinson M.I."/>
            <person name="Powell A.J."/>
            <person name="Barry K."/>
            <person name="Miller A.N."/>
            <person name="Grigoriev I.V."/>
            <person name="Debuchy R."/>
            <person name="Gladieux P."/>
            <person name="Thoren M.H."/>
            <person name="Johannesson H."/>
        </authorList>
    </citation>
    <scope>NUCLEOTIDE SEQUENCE</scope>
    <source>
        <strain evidence="2">CBS 118394</strain>
    </source>
</reference>
<protein>
    <submittedName>
        <fullName evidence="2">Uncharacterized protein</fullName>
    </submittedName>
</protein>
<feature type="non-terminal residue" evidence="2">
    <location>
        <position position="1"/>
    </location>
</feature>
<keyword evidence="1" id="KW-1133">Transmembrane helix</keyword>
<keyword evidence="3" id="KW-1185">Reference proteome</keyword>
<reference evidence="2" key="1">
    <citation type="journal article" date="2023" name="Mol. Phylogenet. Evol.">
        <title>Genome-scale phylogeny and comparative genomics of the fungal order Sordariales.</title>
        <authorList>
            <person name="Hensen N."/>
            <person name="Bonometti L."/>
            <person name="Westerberg I."/>
            <person name="Brannstrom I.O."/>
            <person name="Guillou S."/>
            <person name="Cros-Aarteil S."/>
            <person name="Calhoun S."/>
            <person name="Haridas S."/>
            <person name="Kuo A."/>
            <person name="Mondo S."/>
            <person name="Pangilinan J."/>
            <person name="Riley R."/>
            <person name="LaButti K."/>
            <person name="Andreopoulos B."/>
            <person name="Lipzen A."/>
            <person name="Chen C."/>
            <person name="Yan M."/>
            <person name="Daum C."/>
            <person name="Ng V."/>
            <person name="Clum A."/>
            <person name="Steindorff A."/>
            <person name="Ohm R.A."/>
            <person name="Martin F."/>
            <person name="Silar P."/>
            <person name="Natvig D.O."/>
            <person name="Lalanne C."/>
            <person name="Gautier V."/>
            <person name="Ament-Velasquez S.L."/>
            <person name="Kruys A."/>
            <person name="Hutchinson M.I."/>
            <person name="Powell A.J."/>
            <person name="Barry K."/>
            <person name="Miller A.N."/>
            <person name="Grigoriev I.V."/>
            <person name="Debuchy R."/>
            <person name="Gladieux P."/>
            <person name="Hiltunen Thoren M."/>
            <person name="Johannesson H."/>
        </authorList>
    </citation>
    <scope>NUCLEOTIDE SEQUENCE</scope>
    <source>
        <strain evidence="2">CBS 118394</strain>
    </source>
</reference>
<accession>A0AAE0I1S6</accession>
<evidence type="ECO:0000256" key="1">
    <source>
        <dbReference type="SAM" id="Phobius"/>
    </source>
</evidence>
<feature type="transmembrane region" description="Helical" evidence="1">
    <location>
        <begin position="12"/>
        <end position="29"/>
    </location>
</feature>
<dbReference type="Proteomes" id="UP001283341">
    <property type="component" value="Unassembled WGS sequence"/>
</dbReference>
<proteinExistence type="predicted"/>
<dbReference type="PANTHER" id="PTHR35043:SF7">
    <property type="entry name" value="TRANSCRIPTION FACTOR DOMAIN-CONTAINING PROTEIN"/>
    <property type="match status" value="1"/>
</dbReference>
<feature type="transmembrane region" description="Helical" evidence="1">
    <location>
        <begin position="50"/>
        <end position="75"/>
    </location>
</feature>
<keyword evidence="1" id="KW-0472">Membrane</keyword>
<dbReference type="PANTHER" id="PTHR35043">
    <property type="entry name" value="TRANSCRIPTION FACTOR DOMAIN-CONTAINING PROTEIN"/>
    <property type="match status" value="1"/>
</dbReference>
<dbReference type="AlphaFoldDB" id="A0AAE0I1S6"/>
<sequence length="83" mass="9153">WVPNPTTRGTASITYTCLVTISLCVYTAVHLNIPAKGTTAFGNSIRKAKWVVIGIFAPQLAVCTALVQLRAAVYFRREMQRLL</sequence>
<name>A0AAE0I1S6_9PEZI</name>
<feature type="non-terminal residue" evidence="2">
    <location>
        <position position="83"/>
    </location>
</feature>
<gene>
    <name evidence="2" type="ORF">B0H66DRAFT_452238</name>
</gene>
<dbReference type="EMBL" id="JAUEDM010000005">
    <property type="protein sequence ID" value="KAK3317033.1"/>
    <property type="molecule type" value="Genomic_DNA"/>
</dbReference>
<organism evidence="2 3">
    <name type="scientific">Apodospora peruviana</name>
    <dbReference type="NCBI Taxonomy" id="516989"/>
    <lineage>
        <taxon>Eukaryota</taxon>
        <taxon>Fungi</taxon>
        <taxon>Dikarya</taxon>
        <taxon>Ascomycota</taxon>
        <taxon>Pezizomycotina</taxon>
        <taxon>Sordariomycetes</taxon>
        <taxon>Sordariomycetidae</taxon>
        <taxon>Sordariales</taxon>
        <taxon>Lasiosphaeriaceae</taxon>
        <taxon>Apodospora</taxon>
    </lineage>
</organism>